<dbReference type="AlphaFoldDB" id="A0AAU8JIK1"/>
<comment type="catalytic activity">
    <reaction evidence="7">
        <text>L-threonyl-[protein] + ATP = O-phospho-L-threonyl-[protein] + ADP + H(+)</text>
        <dbReference type="Rhea" id="RHEA:46608"/>
        <dbReference type="Rhea" id="RHEA-COMP:11060"/>
        <dbReference type="Rhea" id="RHEA-COMP:11605"/>
        <dbReference type="ChEBI" id="CHEBI:15378"/>
        <dbReference type="ChEBI" id="CHEBI:30013"/>
        <dbReference type="ChEBI" id="CHEBI:30616"/>
        <dbReference type="ChEBI" id="CHEBI:61977"/>
        <dbReference type="ChEBI" id="CHEBI:456216"/>
        <dbReference type="EC" id="2.7.11.1"/>
    </reaction>
</comment>
<keyword evidence="4" id="KW-0547">Nucleotide-binding</keyword>
<evidence type="ECO:0000256" key="1">
    <source>
        <dbReference type="ARBA" id="ARBA00012513"/>
    </source>
</evidence>
<comment type="catalytic activity">
    <reaction evidence="8">
        <text>L-seryl-[protein] + ATP = O-phospho-L-seryl-[protein] + ADP + H(+)</text>
        <dbReference type="Rhea" id="RHEA:17989"/>
        <dbReference type="Rhea" id="RHEA-COMP:9863"/>
        <dbReference type="Rhea" id="RHEA-COMP:11604"/>
        <dbReference type="ChEBI" id="CHEBI:15378"/>
        <dbReference type="ChEBI" id="CHEBI:29999"/>
        <dbReference type="ChEBI" id="CHEBI:30616"/>
        <dbReference type="ChEBI" id="CHEBI:83421"/>
        <dbReference type="ChEBI" id="CHEBI:456216"/>
        <dbReference type="EC" id="2.7.11.1"/>
    </reaction>
</comment>
<feature type="region of interest" description="Disordered" evidence="10">
    <location>
        <begin position="591"/>
        <end position="631"/>
    </location>
</feature>
<evidence type="ECO:0000256" key="4">
    <source>
        <dbReference type="ARBA" id="ARBA00022741"/>
    </source>
</evidence>
<dbReference type="Pfam" id="PF00515">
    <property type="entry name" value="TPR_1"/>
    <property type="match status" value="3"/>
</dbReference>
<evidence type="ECO:0000256" key="8">
    <source>
        <dbReference type="ARBA" id="ARBA00048679"/>
    </source>
</evidence>
<dbReference type="EMBL" id="CP159837">
    <property type="protein sequence ID" value="XCM39090.1"/>
    <property type="molecule type" value="Genomic_DNA"/>
</dbReference>
<reference evidence="13" key="1">
    <citation type="submission" date="2024-07" db="EMBL/GenBank/DDBJ databases">
        <authorList>
            <person name="Kim Y.J."/>
            <person name="Jeong J.Y."/>
        </authorList>
    </citation>
    <scope>NUCLEOTIDE SEQUENCE</scope>
    <source>
        <strain evidence="13">GIHE-MW2</strain>
    </source>
</reference>
<feature type="repeat" description="TPR" evidence="9">
    <location>
        <begin position="757"/>
        <end position="790"/>
    </location>
</feature>
<evidence type="ECO:0000259" key="12">
    <source>
        <dbReference type="PROSITE" id="PS50011"/>
    </source>
</evidence>
<protein>
    <recommendedName>
        <fullName evidence="1">non-specific serine/threonine protein kinase</fullName>
        <ecNumber evidence="1">2.7.11.1</ecNumber>
    </recommendedName>
</protein>
<dbReference type="EC" id="2.7.11.1" evidence="1"/>
<dbReference type="PROSITE" id="PS50293">
    <property type="entry name" value="TPR_REGION"/>
    <property type="match status" value="2"/>
</dbReference>
<dbReference type="InterPro" id="IPR019734">
    <property type="entry name" value="TPR_rpt"/>
</dbReference>
<feature type="domain" description="Protein kinase" evidence="12">
    <location>
        <begin position="302"/>
        <end position="570"/>
    </location>
</feature>
<dbReference type="SMART" id="SM00028">
    <property type="entry name" value="TPR"/>
    <property type="match status" value="11"/>
</dbReference>
<feature type="domain" description="Protein kinase" evidence="12">
    <location>
        <begin position="10"/>
        <end position="295"/>
    </location>
</feature>
<evidence type="ECO:0000256" key="6">
    <source>
        <dbReference type="ARBA" id="ARBA00022840"/>
    </source>
</evidence>
<feature type="repeat" description="TPR" evidence="9">
    <location>
        <begin position="723"/>
        <end position="756"/>
    </location>
</feature>
<evidence type="ECO:0000256" key="3">
    <source>
        <dbReference type="ARBA" id="ARBA00022679"/>
    </source>
</evidence>
<dbReference type="PANTHER" id="PTHR24363">
    <property type="entry name" value="SERINE/THREONINE PROTEIN KINASE"/>
    <property type="match status" value="1"/>
</dbReference>
<evidence type="ECO:0000256" key="7">
    <source>
        <dbReference type="ARBA" id="ARBA00047899"/>
    </source>
</evidence>
<dbReference type="PANTHER" id="PTHR24363:SF0">
    <property type="entry name" value="SERINE_THREONINE KINASE LIKE DOMAIN CONTAINING 1"/>
    <property type="match status" value="1"/>
</dbReference>
<keyword evidence="9" id="KW-0802">TPR repeat</keyword>
<dbReference type="SUPFAM" id="SSF56112">
    <property type="entry name" value="Protein kinase-like (PK-like)"/>
    <property type="match status" value="2"/>
</dbReference>
<evidence type="ECO:0000256" key="9">
    <source>
        <dbReference type="PROSITE-ProRule" id="PRU00339"/>
    </source>
</evidence>
<dbReference type="Pfam" id="PF13414">
    <property type="entry name" value="TPR_11"/>
    <property type="match status" value="1"/>
</dbReference>
<keyword evidence="2" id="KW-0723">Serine/threonine-protein kinase</keyword>
<dbReference type="Pfam" id="PF14559">
    <property type="entry name" value="TPR_19"/>
    <property type="match status" value="1"/>
</dbReference>
<keyword evidence="11" id="KW-0472">Membrane</keyword>
<dbReference type="Gene3D" id="1.25.40.10">
    <property type="entry name" value="Tetratricopeptide repeat domain"/>
    <property type="match status" value="5"/>
</dbReference>
<evidence type="ECO:0000256" key="11">
    <source>
        <dbReference type="SAM" id="Phobius"/>
    </source>
</evidence>
<feature type="repeat" description="TPR" evidence="9">
    <location>
        <begin position="969"/>
        <end position="1002"/>
    </location>
</feature>
<dbReference type="Pfam" id="PF13181">
    <property type="entry name" value="TPR_8"/>
    <property type="match status" value="1"/>
</dbReference>
<accession>A0AAU8JIK1</accession>
<evidence type="ECO:0000256" key="5">
    <source>
        <dbReference type="ARBA" id="ARBA00022777"/>
    </source>
</evidence>
<evidence type="ECO:0000256" key="10">
    <source>
        <dbReference type="SAM" id="MobiDB-lite"/>
    </source>
</evidence>
<dbReference type="Gene3D" id="1.10.510.10">
    <property type="entry name" value="Transferase(Phosphotransferase) domain 1"/>
    <property type="match status" value="2"/>
</dbReference>
<dbReference type="Pfam" id="PF00069">
    <property type="entry name" value="Pkinase"/>
    <property type="match status" value="2"/>
</dbReference>
<dbReference type="PROSITE" id="PS50005">
    <property type="entry name" value="TPR"/>
    <property type="match status" value="7"/>
</dbReference>
<feature type="repeat" description="TPR" evidence="9">
    <location>
        <begin position="866"/>
        <end position="899"/>
    </location>
</feature>
<name>A0AAU8JIK1_9CYAN</name>
<keyword evidence="5" id="KW-0418">Kinase</keyword>
<proteinExistence type="predicted"/>
<dbReference type="GO" id="GO:0005524">
    <property type="term" value="F:ATP binding"/>
    <property type="evidence" value="ECO:0007669"/>
    <property type="project" value="UniProtKB-KW"/>
</dbReference>
<keyword evidence="11" id="KW-0812">Transmembrane</keyword>
<feature type="repeat" description="TPR" evidence="9">
    <location>
        <begin position="1003"/>
        <end position="1036"/>
    </location>
</feature>
<feature type="repeat" description="TPR" evidence="9">
    <location>
        <begin position="1037"/>
        <end position="1070"/>
    </location>
</feature>
<dbReference type="InterPro" id="IPR011990">
    <property type="entry name" value="TPR-like_helical_dom_sf"/>
</dbReference>
<feature type="repeat" description="TPR" evidence="9">
    <location>
        <begin position="900"/>
        <end position="933"/>
    </location>
</feature>
<evidence type="ECO:0000256" key="2">
    <source>
        <dbReference type="ARBA" id="ARBA00022527"/>
    </source>
</evidence>
<dbReference type="Pfam" id="PF13432">
    <property type="entry name" value="TPR_16"/>
    <property type="match status" value="1"/>
</dbReference>
<gene>
    <name evidence="13" type="ORF">ABWT76_001987</name>
</gene>
<dbReference type="InterPro" id="IPR000719">
    <property type="entry name" value="Prot_kinase_dom"/>
</dbReference>
<sequence length="1081" mass="121979">MNGNKIHGCYQIIKTFKKGAFGKTYLAEYHPDLAAEPDRSQGEGAVSTKSSWLEGDRCILKILQTSSNHAYILDEAQKRFNTEVKKLEKLGHHPQIPSILDFFIENNQLYVVEEFIDGQDLSQEICEGKSWPESQVIALLYNVLEVLAVIHEQGTIHRNIKPSNLIRRFSDYQIVPIDFGSLKEIETLVLSFGGNITTSMIGTPGYMPIEQLGGKVYPNSDIYALGITAIQALTGMPPTKLERDIKTGELLWQHLVQCRQELIDILTLMVHPDWEQRYQSATDVLRDLQGFHEIGETIENRYKIINFLGESSFGKTYLTLDRERGNSPCVLKKIEPHKVDRVSGAEHSPFPFWEARILFDTEAQNLQRLGTHDQIPRLLDDFPGETGFYLVHEFVQGKSLAEEMNERRWKESEAIALLQDVLNTLTFVHQQNVIHSNIHPANLIRRSSDGQLVLLDFGSVKQISTMALDDQGQLINTGSVGTVGYMPKEQQAGNLRPNSDIYALGMVAIQALTGVHPSQLEPDPQTGEVSWRHLTQVSDRLAEIINKMAHAYFRERYQSAAEVLKDLALLSGALSGTQSFAENLAIASSSEPTVVPSVTKPQPSKVTEGVIENPADGDRPKSNSEATPPETLPENSFIINFAKVTLPFSEKIWLQVLSVTGGVLLLIALIGGTVLWTNAQKHRRLLEKADAVIQQASAQLDLRQALEAEELCNQALAIKEDYSNAWKCRGDALFLLQRYPAALVAYQKATELEPKNAKFWNNQGEVYSQLNNYNEALAVHDQALKLDPRNAQAKKGRAIALIGLKKYPEALAELQEGVSFAPEEPTLWEYQGLVQERLEKPQESVLAYEEAVAVYDRQLESKPNDLILWIERGRILSKLRRYDDALASYERSLKINPKFYLAWNAKATTFYEMEKFELALDAYNKTVELNPNFYIGWHNRASLLSAGLERYADAVKSYDQALKLNPSFYHAWRDRGIALAEIKQYEAAIKSFDEAIKIEPNDYPSWVSRGMALTELQRDEEALVSFNLAIEIYPNDPFAWTQRGLSLEYLKRNEEAIASYNKAIEIQPNFTPAINARSRLK</sequence>
<dbReference type="Gene3D" id="3.30.200.20">
    <property type="entry name" value="Phosphorylase Kinase, domain 1"/>
    <property type="match status" value="1"/>
</dbReference>
<dbReference type="RefSeq" id="WP_354636031.1">
    <property type="nucleotide sequence ID" value="NZ_CP159837.1"/>
</dbReference>
<keyword evidence="6" id="KW-0067">ATP-binding</keyword>
<evidence type="ECO:0000313" key="13">
    <source>
        <dbReference type="EMBL" id="XCM39090.1"/>
    </source>
</evidence>
<dbReference type="GO" id="GO:0004674">
    <property type="term" value="F:protein serine/threonine kinase activity"/>
    <property type="evidence" value="ECO:0007669"/>
    <property type="project" value="UniProtKB-KW"/>
</dbReference>
<feature type="transmembrane region" description="Helical" evidence="11">
    <location>
        <begin position="652"/>
        <end position="676"/>
    </location>
</feature>
<dbReference type="PROSITE" id="PS50011">
    <property type="entry name" value="PROTEIN_KINASE_DOM"/>
    <property type="match status" value="2"/>
</dbReference>
<dbReference type="CDD" id="cd14014">
    <property type="entry name" value="STKc_PknB_like"/>
    <property type="match status" value="2"/>
</dbReference>
<dbReference type="InterPro" id="IPR011009">
    <property type="entry name" value="Kinase-like_dom_sf"/>
</dbReference>
<keyword evidence="11" id="KW-1133">Transmembrane helix</keyword>
<organism evidence="13">
    <name type="scientific">Planktothricoides raciborskii GIHE-MW2</name>
    <dbReference type="NCBI Taxonomy" id="2792601"/>
    <lineage>
        <taxon>Bacteria</taxon>
        <taxon>Bacillati</taxon>
        <taxon>Cyanobacteriota</taxon>
        <taxon>Cyanophyceae</taxon>
        <taxon>Oscillatoriophycideae</taxon>
        <taxon>Oscillatoriales</taxon>
        <taxon>Oscillatoriaceae</taxon>
        <taxon>Planktothricoides</taxon>
    </lineage>
</organism>
<keyword evidence="3" id="KW-0808">Transferase</keyword>
<dbReference type="SUPFAM" id="SSF48452">
    <property type="entry name" value="TPR-like"/>
    <property type="match status" value="2"/>
</dbReference>